<feature type="domain" description="Aminoacyl-transfer RNA synthetases class-II family profile" evidence="11">
    <location>
        <begin position="301"/>
        <end position="487"/>
    </location>
</feature>
<organism evidence="12 13">
    <name type="scientific">Friedmanniomyces simplex</name>
    <dbReference type="NCBI Taxonomy" id="329884"/>
    <lineage>
        <taxon>Eukaryota</taxon>
        <taxon>Fungi</taxon>
        <taxon>Dikarya</taxon>
        <taxon>Ascomycota</taxon>
        <taxon>Pezizomycotina</taxon>
        <taxon>Dothideomycetes</taxon>
        <taxon>Dothideomycetidae</taxon>
        <taxon>Mycosphaerellales</taxon>
        <taxon>Teratosphaeriaceae</taxon>
        <taxon>Friedmanniomyces</taxon>
    </lineage>
</organism>
<dbReference type="FunFam" id="3.30.930.10:FF:000069">
    <property type="entry name" value="Seryl-tRNA synthetase"/>
    <property type="match status" value="1"/>
</dbReference>
<dbReference type="InterPro" id="IPR045864">
    <property type="entry name" value="aa-tRNA-synth_II/BPL/LPL"/>
</dbReference>
<keyword evidence="5" id="KW-0030">Aminoacyl-tRNA synthetase</keyword>
<dbReference type="Pfam" id="PF00587">
    <property type="entry name" value="tRNA-synt_2b"/>
    <property type="match status" value="1"/>
</dbReference>
<feature type="coiled-coil region" evidence="10">
    <location>
        <begin position="73"/>
        <end position="148"/>
    </location>
</feature>
<evidence type="ECO:0000256" key="6">
    <source>
        <dbReference type="ARBA" id="ARBA00031113"/>
    </source>
</evidence>
<dbReference type="InterPro" id="IPR006195">
    <property type="entry name" value="aa-tRNA-synth_II"/>
</dbReference>
<comment type="caution">
    <text evidence="12">The sequence shown here is derived from an EMBL/GenBank/DDBJ whole genome shotgun (WGS) entry which is preliminary data.</text>
</comment>
<accession>A0A4V5NFG6</accession>
<feature type="binding site" evidence="8">
    <location>
        <position position="459"/>
    </location>
    <ligand>
        <name>L-serine</name>
        <dbReference type="ChEBI" id="CHEBI:33384"/>
    </ligand>
</feature>
<protein>
    <recommendedName>
        <fullName evidence="1">serine--tRNA ligase</fullName>
        <ecNumber evidence="1">6.1.1.11</ecNumber>
    </recommendedName>
    <alternativeName>
        <fullName evidence="6">Seryl-tRNA synthetase</fullName>
    </alternativeName>
    <alternativeName>
        <fullName evidence="7">Seryl-tRNA(Ser) synthetase</fullName>
    </alternativeName>
</protein>
<feature type="binding site" evidence="9">
    <location>
        <begin position="314"/>
        <end position="316"/>
    </location>
    <ligand>
        <name>ATP</name>
        <dbReference type="ChEBI" id="CHEBI:30616"/>
    </ligand>
</feature>
<dbReference type="NCBIfam" id="TIGR00414">
    <property type="entry name" value="serS"/>
    <property type="match status" value="1"/>
</dbReference>
<dbReference type="Proteomes" id="UP000309340">
    <property type="component" value="Unassembled WGS sequence"/>
</dbReference>
<dbReference type="OrthoDB" id="10264585at2759"/>
<dbReference type="InterPro" id="IPR010978">
    <property type="entry name" value="tRNA-bd_arm"/>
</dbReference>
<reference evidence="12 13" key="1">
    <citation type="submission" date="2017-03" db="EMBL/GenBank/DDBJ databases">
        <title>Genomes of endolithic fungi from Antarctica.</title>
        <authorList>
            <person name="Coleine C."/>
            <person name="Masonjones S."/>
            <person name="Stajich J.E."/>
        </authorList>
    </citation>
    <scope>NUCLEOTIDE SEQUENCE [LARGE SCALE GENOMIC DNA]</scope>
    <source>
        <strain evidence="12 13">CCFEE 5184</strain>
    </source>
</reference>
<dbReference type="EMBL" id="NAJQ01000373">
    <property type="protein sequence ID" value="TKA70989.1"/>
    <property type="molecule type" value="Genomic_DNA"/>
</dbReference>
<evidence type="ECO:0000313" key="13">
    <source>
        <dbReference type="Proteomes" id="UP000309340"/>
    </source>
</evidence>
<keyword evidence="10" id="KW-0175">Coiled coil</keyword>
<dbReference type="GO" id="GO:0005524">
    <property type="term" value="F:ATP binding"/>
    <property type="evidence" value="ECO:0007669"/>
    <property type="project" value="UniProtKB-KW"/>
</dbReference>
<dbReference type="Gene3D" id="3.30.930.10">
    <property type="entry name" value="Bira Bifunctional Protein, Domain 2"/>
    <property type="match status" value="1"/>
</dbReference>
<evidence type="ECO:0000256" key="5">
    <source>
        <dbReference type="ARBA" id="ARBA00023146"/>
    </source>
</evidence>
<evidence type="ECO:0000313" key="12">
    <source>
        <dbReference type="EMBL" id="TKA70989.1"/>
    </source>
</evidence>
<keyword evidence="13" id="KW-1185">Reference proteome</keyword>
<evidence type="ECO:0000256" key="10">
    <source>
        <dbReference type="SAM" id="Coils"/>
    </source>
</evidence>
<evidence type="ECO:0000256" key="7">
    <source>
        <dbReference type="ARBA" id="ARBA00034892"/>
    </source>
</evidence>
<dbReference type="EC" id="6.1.1.11" evidence="1"/>
<feature type="binding site" evidence="8">
    <location>
        <position position="314"/>
    </location>
    <ligand>
        <name>L-serine</name>
        <dbReference type="ChEBI" id="CHEBI:33384"/>
    </ligand>
</feature>
<dbReference type="PIRSF" id="PIRSF001529">
    <property type="entry name" value="Ser-tRNA-synth_IIa"/>
    <property type="match status" value="1"/>
</dbReference>
<dbReference type="GO" id="GO:0004828">
    <property type="term" value="F:serine-tRNA ligase activity"/>
    <property type="evidence" value="ECO:0007669"/>
    <property type="project" value="UniProtKB-EC"/>
</dbReference>
<evidence type="ECO:0000256" key="4">
    <source>
        <dbReference type="ARBA" id="ARBA00022840"/>
    </source>
</evidence>
<dbReference type="Pfam" id="PF02403">
    <property type="entry name" value="Seryl_tRNA_N"/>
    <property type="match status" value="1"/>
</dbReference>
<evidence type="ECO:0000256" key="1">
    <source>
        <dbReference type="ARBA" id="ARBA00012840"/>
    </source>
</evidence>
<dbReference type="AlphaFoldDB" id="A0A4V5NFG6"/>
<name>A0A4V5NFG6_9PEZI</name>
<dbReference type="InterPro" id="IPR002314">
    <property type="entry name" value="aa-tRNA-synt_IIb"/>
</dbReference>
<dbReference type="PRINTS" id="PR00981">
    <property type="entry name" value="TRNASYNTHSER"/>
</dbReference>
<feature type="binding site" evidence="8">
    <location>
        <position position="337"/>
    </location>
    <ligand>
        <name>L-serine</name>
        <dbReference type="ChEBI" id="CHEBI:33384"/>
    </ligand>
</feature>
<feature type="binding site" evidence="9">
    <location>
        <begin position="330"/>
        <end position="333"/>
    </location>
    <ligand>
        <name>ATP</name>
        <dbReference type="ChEBI" id="CHEBI:30616"/>
    </ligand>
</feature>
<feature type="site" description="Important for serine binding" evidence="8">
    <location>
        <position position="461"/>
    </location>
</feature>
<sequence length="509" mass="56270">MKPPSICSACRQSARILHNQWNSNVTVKRTYTRPTFAPKPTPDLKHIRQNPGLYKQNCVDRNYAPYAENGWRVLELHEQLVSQQRQAVELRQRNNVLAKELKKKAPGAGDGENRAGLLEEAKALKGQLAEFEARERKVQEEMESLALELPNLSSLHTPVGEEPAVLGHVNGDIPPAGRTAKSHVDIGRELDLLDFEASATTSGWGWYFLKNEAALLEQALIQYALSVALKRGWRVMTPPSLIYSHIASACGFMPRDQHGETQIYGIGQEAEAAKGTSLVLAGTAEIPFAGSQANKTLAESELPLKVIGPSRCYRAEAGARGVDTKGLYRVHEFTKVEMFAWTAPPASSSSDTEGFDTDDTQQQLQTEEVFDEMIAIQTEILTSLGLHARVLEMPTTDLGASATRKIDIEAFFPSRTSIDNGYGEVTSASICTDYQARRMNTKVKFERGDVRSAFVHTVNGTALAIPRILACLLENGWDERTGTVEVPRCLRKWMPGELERIGAARRRGQ</sequence>
<dbReference type="STRING" id="329884.A0A4V5NFG6"/>
<gene>
    <name evidence="12" type="ORF">B0A55_08035</name>
</gene>
<keyword evidence="3" id="KW-0547">Nucleotide-binding</keyword>
<dbReference type="PANTHER" id="PTHR11778">
    <property type="entry name" value="SERYL-TRNA SYNTHETASE"/>
    <property type="match status" value="1"/>
</dbReference>
<feature type="binding site" evidence="9">
    <location>
        <begin position="424"/>
        <end position="427"/>
    </location>
    <ligand>
        <name>ATP</name>
        <dbReference type="ChEBI" id="CHEBI:30616"/>
    </ligand>
</feature>
<evidence type="ECO:0000259" key="11">
    <source>
        <dbReference type="PROSITE" id="PS50862"/>
    </source>
</evidence>
<dbReference type="SUPFAM" id="SSF55681">
    <property type="entry name" value="Class II aaRS and biotin synthetases"/>
    <property type="match status" value="1"/>
</dbReference>
<evidence type="ECO:0000256" key="8">
    <source>
        <dbReference type="PIRSR" id="PIRSR001529-1"/>
    </source>
</evidence>
<evidence type="ECO:0000256" key="3">
    <source>
        <dbReference type="ARBA" id="ARBA00022741"/>
    </source>
</evidence>
<dbReference type="GO" id="GO:0006434">
    <property type="term" value="P:seryl-tRNA aminoacylation"/>
    <property type="evidence" value="ECO:0007669"/>
    <property type="project" value="InterPro"/>
</dbReference>
<keyword evidence="2" id="KW-0436">Ligase</keyword>
<dbReference type="Gene3D" id="1.10.287.40">
    <property type="entry name" value="Serine-tRNA synthetase, tRNA binding domain"/>
    <property type="match status" value="1"/>
</dbReference>
<dbReference type="InterPro" id="IPR002317">
    <property type="entry name" value="Ser-tRNA-ligase_type_1"/>
</dbReference>
<proteinExistence type="predicted"/>
<dbReference type="InterPro" id="IPR015866">
    <property type="entry name" value="Ser-tRNA-synth_1_N"/>
</dbReference>
<dbReference type="PROSITE" id="PS50862">
    <property type="entry name" value="AA_TRNA_LIGASE_II"/>
    <property type="match status" value="1"/>
</dbReference>
<dbReference type="InterPro" id="IPR042103">
    <property type="entry name" value="SerRS_1_N_sf"/>
</dbReference>
<evidence type="ECO:0000256" key="9">
    <source>
        <dbReference type="PIRSR" id="PIRSR001529-2"/>
    </source>
</evidence>
<dbReference type="UniPathway" id="UPA00906">
    <property type="reaction ID" value="UER00895"/>
</dbReference>
<feature type="binding site" evidence="8">
    <location>
        <position position="283"/>
    </location>
    <ligand>
        <name>L-serine</name>
        <dbReference type="ChEBI" id="CHEBI:33384"/>
    </ligand>
</feature>
<dbReference type="SUPFAM" id="SSF46589">
    <property type="entry name" value="tRNA-binding arm"/>
    <property type="match status" value="1"/>
</dbReference>
<keyword evidence="4 9" id="KW-0067">ATP-binding</keyword>
<evidence type="ECO:0000256" key="2">
    <source>
        <dbReference type="ARBA" id="ARBA00022598"/>
    </source>
</evidence>